<name>A0A146FTY6_ASPKA</name>
<dbReference type="AlphaFoldDB" id="A0A146FTY6"/>
<evidence type="ECO:0000313" key="1">
    <source>
        <dbReference type="EMBL" id="GAT28837.1"/>
    </source>
</evidence>
<organism evidence="1 2">
    <name type="scientific">Aspergillus kawachii</name>
    <name type="common">White koji mold</name>
    <name type="synonym">Aspergillus awamori var. kawachi</name>
    <dbReference type="NCBI Taxonomy" id="1069201"/>
    <lineage>
        <taxon>Eukaryota</taxon>
        <taxon>Fungi</taxon>
        <taxon>Dikarya</taxon>
        <taxon>Ascomycota</taxon>
        <taxon>Pezizomycotina</taxon>
        <taxon>Eurotiomycetes</taxon>
        <taxon>Eurotiomycetidae</taxon>
        <taxon>Eurotiales</taxon>
        <taxon>Aspergillaceae</taxon>
        <taxon>Aspergillus</taxon>
        <taxon>Aspergillus subgen. Circumdati</taxon>
    </lineage>
</organism>
<reference evidence="2" key="2">
    <citation type="submission" date="2016-02" db="EMBL/GenBank/DDBJ databases">
        <title>Genome sequencing of Aspergillus luchuensis NBRC 4314.</title>
        <authorList>
            <person name="Yamada O."/>
        </authorList>
    </citation>
    <scope>NUCLEOTIDE SEQUENCE [LARGE SCALE GENOMIC DNA]</scope>
    <source>
        <strain evidence="2">RIB 2604</strain>
    </source>
</reference>
<dbReference type="Proteomes" id="UP000075230">
    <property type="component" value="Unassembled WGS sequence"/>
</dbReference>
<proteinExistence type="predicted"/>
<gene>
    <name evidence="1" type="ORF">RIB2604_02700210</name>
</gene>
<dbReference type="EMBL" id="BCWF01000026">
    <property type="protein sequence ID" value="GAT28837.1"/>
    <property type="molecule type" value="Genomic_DNA"/>
</dbReference>
<evidence type="ECO:0000313" key="2">
    <source>
        <dbReference type="Proteomes" id="UP000075230"/>
    </source>
</evidence>
<protein>
    <submittedName>
        <fullName evidence="1">ABC bile acid transporter</fullName>
    </submittedName>
</protein>
<comment type="caution">
    <text evidence="1">The sequence shown here is derived from an EMBL/GenBank/DDBJ whole genome shotgun (WGS) entry which is preliminary data.</text>
</comment>
<accession>A0A146FTY6</accession>
<reference evidence="1 2" key="1">
    <citation type="journal article" date="2016" name="DNA Res.">
        <title>Genome sequence of Aspergillus luchuensis NBRC 4314.</title>
        <authorList>
            <person name="Yamada O."/>
            <person name="Machida M."/>
            <person name="Hosoyama A."/>
            <person name="Goto M."/>
            <person name="Takahashi T."/>
            <person name="Futagami T."/>
            <person name="Yamagata Y."/>
            <person name="Takeuchi M."/>
            <person name="Kobayashi T."/>
            <person name="Koike H."/>
            <person name="Abe K."/>
            <person name="Asai K."/>
            <person name="Arita M."/>
            <person name="Fujita N."/>
            <person name="Fukuda K."/>
            <person name="Higa K."/>
            <person name="Horikawa H."/>
            <person name="Ishikawa T."/>
            <person name="Jinno K."/>
            <person name="Kato Y."/>
            <person name="Kirimura K."/>
            <person name="Mizutani O."/>
            <person name="Nakasone K."/>
            <person name="Sano M."/>
            <person name="Shiraishi Y."/>
            <person name="Tsukahara M."/>
            <person name="Gomi K."/>
        </authorList>
    </citation>
    <scope>NUCLEOTIDE SEQUENCE [LARGE SCALE GENOMIC DNA]</scope>
    <source>
        <strain evidence="1 2">RIB 2604</strain>
    </source>
</reference>
<sequence>MARAFFVPVGAIRAGREDDDETRHPPFHAMPCHALNRADADADCGHQREAASQAV</sequence>